<evidence type="ECO:0000313" key="3">
    <source>
        <dbReference type="EMBL" id="MBD0382637.1"/>
    </source>
</evidence>
<proteinExistence type="inferred from homology"/>
<dbReference type="InterPro" id="IPR036761">
    <property type="entry name" value="TTHA0802/YceI-like_sf"/>
</dbReference>
<keyword evidence="4" id="KW-1185">Reference proteome</keyword>
<dbReference type="Pfam" id="PF04264">
    <property type="entry name" value="YceI"/>
    <property type="match status" value="1"/>
</dbReference>
<evidence type="ECO:0000256" key="1">
    <source>
        <dbReference type="ARBA" id="ARBA00008812"/>
    </source>
</evidence>
<dbReference type="SMART" id="SM00867">
    <property type="entry name" value="YceI"/>
    <property type="match status" value="1"/>
</dbReference>
<comment type="caution">
    <text evidence="3">The sequence shown here is derived from an EMBL/GenBank/DDBJ whole genome shotgun (WGS) entry which is preliminary data.</text>
</comment>
<dbReference type="PANTHER" id="PTHR34406">
    <property type="entry name" value="PROTEIN YCEI"/>
    <property type="match status" value="1"/>
</dbReference>
<reference evidence="3" key="1">
    <citation type="submission" date="2020-09" db="EMBL/GenBank/DDBJ databases">
        <title>Draft Genome Sequence of Paenibacillus sp. WST5.</title>
        <authorList>
            <person name="Bao Z."/>
        </authorList>
    </citation>
    <scope>NUCLEOTIDE SEQUENCE</scope>
    <source>
        <strain evidence="3">WST5</strain>
    </source>
</reference>
<dbReference type="Proteomes" id="UP000650466">
    <property type="component" value="Unassembled WGS sequence"/>
</dbReference>
<accession>A0A926KRA1</accession>
<dbReference type="InterPro" id="IPR007372">
    <property type="entry name" value="Lipid/polyisoprenoid-bd_YceI"/>
</dbReference>
<name>A0A926KRA1_9BACL</name>
<evidence type="ECO:0000259" key="2">
    <source>
        <dbReference type="SMART" id="SM00867"/>
    </source>
</evidence>
<dbReference type="AlphaFoldDB" id="A0A926KRA1"/>
<sequence length="230" mass="24662">MKLKLTAIAVGAVVVLGGAYYAYDYYAGNHVTIQEAVPASASSSQTQGSAVAVDAGALNGQWNIHSDSKVYFSVTTSKETVNFEGSSVKGSWALNTTDPAKMTAEAIVGIDALQSGNSQRDGHVKGAQYLNAQTFPEAKFTLKSIDNFPKEWKEGEKVSFNMTGTLTIKDKSKDVTFKSDAVYSQGKINLGGTTVVTFDDFGMKNPHTVVLDTENNVKVTLSLVLDQKRT</sequence>
<organism evidence="3 4">
    <name type="scientific">Paenibacillus sedimenti</name>
    <dbReference type="NCBI Taxonomy" id="2770274"/>
    <lineage>
        <taxon>Bacteria</taxon>
        <taxon>Bacillati</taxon>
        <taxon>Bacillota</taxon>
        <taxon>Bacilli</taxon>
        <taxon>Bacillales</taxon>
        <taxon>Paenibacillaceae</taxon>
        <taxon>Paenibacillus</taxon>
    </lineage>
</organism>
<dbReference type="EMBL" id="JACVVD010000008">
    <property type="protein sequence ID" value="MBD0382637.1"/>
    <property type="molecule type" value="Genomic_DNA"/>
</dbReference>
<protein>
    <submittedName>
        <fullName evidence="3">YceI family protein</fullName>
    </submittedName>
</protein>
<dbReference type="SUPFAM" id="SSF101874">
    <property type="entry name" value="YceI-like"/>
    <property type="match status" value="1"/>
</dbReference>
<dbReference type="PANTHER" id="PTHR34406:SF1">
    <property type="entry name" value="PROTEIN YCEI"/>
    <property type="match status" value="1"/>
</dbReference>
<feature type="domain" description="Lipid/polyisoprenoid-binding YceI-like" evidence="2">
    <location>
        <begin position="61"/>
        <end position="226"/>
    </location>
</feature>
<dbReference type="RefSeq" id="WP_188176435.1">
    <property type="nucleotide sequence ID" value="NZ_JACVVD010000008.1"/>
</dbReference>
<dbReference type="Gene3D" id="2.40.128.110">
    <property type="entry name" value="Lipid/polyisoprenoid-binding, YceI-like"/>
    <property type="match status" value="1"/>
</dbReference>
<evidence type="ECO:0000313" key="4">
    <source>
        <dbReference type="Proteomes" id="UP000650466"/>
    </source>
</evidence>
<gene>
    <name evidence="3" type="ORF">ICC18_21195</name>
</gene>
<comment type="similarity">
    <text evidence="1">Belongs to the UPF0312 family.</text>
</comment>